<proteinExistence type="inferred from homology"/>
<dbReference type="GO" id="GO:0005886">
    <property type="term" value="C:plasma membrane"/>
    <property type="evidence" value="ECO:0007669"/>
    <property type="project" value="TreeGrafter"/>
</dbReference>
<keyword evidence="6 10" id="KW-1133">Transmembrane helix</keyword>
<dbReference type="OrthoDB" id="271709at2"/>
<dbReference type="InterPro" id="IPR036837">
    <property type="entry name" value="Cation_efflux_CTD_sf"/>
</dbReference>
<dbReference type="Gene3D" id="1.20.1510.10">
    <property type="entry name" value="Cation efflux protein transmembrane domain"/>
    <property type="match status" value="1"/>
</dbReference>
<comment type="subcellular location">
    <subcellularLocation>
        <location evidence="1">Membrane</location>
        <topology evidence="1">Multi-pass membrane protein</topology>
    </subcellularLocation>
</comment>
<keyword evidence="8 10" id="KW-0472">Membrane</keyword>
<dbReference type="EMBL" id="SJZB01000012">
    <property type="protein sequence ID" value="TCJ18147.1"/>
    <property type="molecule type" value="Genomic_DNA"/>
</dbReference>
<dbReference type="Pfam" id="PF16916">
    <property type="entry name" value="ZT_dimer"/>
    <property type="match status" value="1"/>
</dbReference>
<evidence type="ECO:0000256" key="6">
    <source>
        <dbReference type="ARBA" id="ARBA00022989"/>
    </source>
</evidence>
<feature type="transmembrane region" description="Helical" evidence="10">
    <location>
        <begin position="92"/>
        <end position="114"/>
    </location>
</feature>
<dbReference type="InterPro" id="IPR050681">
    <property type="entry name" value="CDF/SLC30A"/>
</dbReference>
<dbReference type="PANTHER" id="PTHR11562">
    <property type="entry name" value="CATION EFFLUX PROTEIN/ ZINC TRANSPORTER"/>
    <property type="match status" value="1"/>
</dbReference>
<keyword evidence="3" id="KW-0813">Transport</keyword>
<dbReference type="Pfam" id="PF01545">
    <property type="entry name" value="Cation_efflux"/>
    <property type="match status" value="1"/>
</dbReference>
<dbReference type="InterPro" id="IPR002524">
    <property type="entry name" value="Cation_efflux"/>
</dbReference>
<evidence type="ECO:0000313" key="14">
    <source>
        <dbReference type="Proteomes" id="UP000295443"/>
    </source>
</evidence>
<keyword evidence="14" id="KW-1185">Reference proteome</keyword>
<evidence type="ECO:0000259" key="12">
    <source>
        <dbReference type="Pfam" id="PF16916"/>
    </source>
</evidence>
<evidence type="ECO:0000256" key="3">
    <source>
        <dbReference type="ARBA" id="ARBA00022448"/>
    </source>
</evidence>
<keyword evidence="5" id="KW-0864">Zinc transport</keyword>
<dbReference type="GO" id="GO:0005385">
    <property type="term" value="F:zinc ion transmembrane transporter activity"/>
    <property type="evidence" value="ECO:0007669"/>
    <property type="project" value="TreeGrafter"/>
</dbReference>
<dbReference type="RefSeq" id="WP_131444745.1">
    <property type="nucleotide sequence ID" value="NZ_SJZB01000012.1"/>
</dbReference>
<dbReference type="SUPFAM" id="SSF161111">
    <property type="entry name" value="Cation efflux protein transmembrane domain-like"/>
    <property type="match status" value="1"/>
</dbReference>
<name>A0A4R1BLF2_9PROT</name>
<accession>A0A4R1BLF2</accession>
<comment type="caution">
    <text evidence="13">The sequence shown here is derived from an EMBL/GenBank/DDBJ whole genome shotgun (WGS) entry which is preliminary data.</text>
</comment>
<dbReference type="NCBIfam" id="TIGR01297">
    <property type="entry name" value="CDF"/>
    <property type="match status" value="1"/>
</dbReference>
<evidence type="ECO:0000256" key="1">
    <source>
        <dbReference type="ARBA" id="ARBA00004141"/>
    </source>
</evidence>
<comment type="similarity">
    <text evidence="2">Belongs to the cation diffusion facilitator (CDF) transporter (TC 2.A.4) family. SLC30A subfamily.</text>
</comment>
<dbReference type="InterPro" id="IPR027470">
    <property type="entry name" value="Cation_efflux_CTD"/>
</dbReference>
<organism evidence="13 14">
    <name type="scientific">Parasulfuritortus cantonensis</name>
    <dbReference type="NCBI Taxonomy" id="2528202"/>
    <lineage>
        <taxon>Bacteria</taxon>
        <taxon>Pseudomonadati</taxon>
        <taxon>Pseudomonadota</taxon>
        <taxon>Betaproteobacteria</taxon>
        <taxon>Nitrosomonadales</taxon>
        <taxon>Thiobacillaceae</taxon>
        <taxon>Parasulfuritortus</taxon>
    </lineage>
</organism>
<dbReference type="PANTHER" id="PTHR11562:SF17">
    <property type="entry name" value="RE54080P-RELATED"/>
    <property type="match status" value="1"/>
</dbReference>
<feature type="transmembrane region" description="Helical" evidence="10">
    <location>
        <begin position="33"/>
        <end position="51"/>
    </location>
</feature>
<dbReference type="InterPro" id="IPR027469">
    <property type="entry name" value="Cation_efflux_TMD_sf"/>
</dbReference>
<feature type="domain" description="Cation efflux protein cytoplasmic" evidence="12">
    <location>
        <begin position="224"/>
        <end position="297"/>
    </location>
</feature>
<evidence type="ECO:0000256" key="5">
    <source>
        <dbReference type="ARBA" id="ARBA00022906"/>
    </source>
</evidence>
<dbReference type="SUPFAM" id="SSF160240">
    <property type="entry name" value="Cation efflux protein cytoplasmic domain-like"/>
    <property type="match status" value="1"/>
</dbReference>
<keyword evidence="5" id="KW-0862">Zinc</keyword>
<feature type="transmembrane region" description="Helical" evidence="10">
    <location>
        <begin position="126"/>
        <end position="151"/>
    </location>
</feature>
<protein>
    <submittedName>
        <fullName evidence="13">Cation transporter</fullName>
    </submittedName>
</protein>
<feature type="compositionally biased region" description="Basic and acidic residues" evidence="9">
    <location>
        <begin position="1"/>
        <end position="20"/>
    </location>
</feature>
<dbReference type="InterPro" id="IPR058533">
    <property type="entry name" value="Cation_efflux_TM"/>
</dbReference>
<evidence type="ECO:0000256" key="10">
    <source>
        <dbReference type="SAM" id="Phobius"/>
    </source>
</evidence>
<keyword evidence="7" id="KW-0406">Ion transport</keyword>
<feature type="transmembrane region" description="Helical" evidence="10">
    <location>
        <begin position="163"/>
        <end position="189"/>
    </location>
</feature>
<evidence type="ECO:0000313" key="13">
    <source>
        <dbReference type="EMBL" id="TCJ18147.1"/>
    </source>
</evidence>
<evidence type="ECO:0000256" key="2">
    <source>
        <dbReference type="ARBA" id="ARBA00008873"/>
    </source>
</evidence>
<feature type="region of interest" description="Disordered" evidence="9">
    <location>
        <begin position="1"/>
        <end position="24"/>
    </location>
</feature>
<evidence type="ECO:0000256" key="8">
    <source>
        <dbReference type="ARBA" id="ARBA00023136"/>
    </source>
</evidence>
<reference evidence="13 14" key="1">
    <citation type="submission" date="2019-03" db="EMBL/GenBank/DDBJ databases">
        <title>Genome sequence of Thiobacillaceae bacterium LSR1, a sulfur-oxidizing bacterium isolated from freshwater sediment.</title>
        <authorList>
            <person name="Li S."/>
        </authorList>
    </citation>
    <scope>NUCLEOTIDE SEQUENCE [LARGE SCALE GENOMIC DNA]</scope>
    <source>
        <strain evidence="13 14">LSR1</strain>
    </source>
</reference>
<evidence type="ECO:0000256" key="4">
    <source>
        <dbReference type="ARBA" id="ARBA00022692"/>
    </source>
</evidence>
<evidence type="ECO:0000259" key="11">
    <source>
        <dbReference type="Pfam" id="PF01545"/>
    </source>
</evidence>
<sequence>MSEHHHHLSVDKGESHESHHLGHHGHHHHLTGALYLTLGFALVEVLAGWWSGSLALISDAGHMLTDSTALGLAALAAWLARKPPTGRHTYGLVRMEVLAALANSLLMVMLIVFIAREALDRFAQPIAVQGGTVTAVAVLGLLVNLGVAWQLSKGEATLNTRAALMHVMGDILGSVAALVAGLVIQFTGWTTIDPLLSLLVSGLILVSAWRLLSESVHVLLESVPEHIDLKAVGADLAAINGVASVHDLHIWTLSSGRIALSAHLDIDYLADWTAILVRARHLMDAHHGIGHITLQPEAVNSVPCPSCCPEPK</sequence>
<evidence type="ECO:0000256" key="9">
    <source>
        <dbReference type="SAM" id="MobiDB-lite"/>
    </source>
</evidence>
<keyword evidence="4 10" id="KW-0812">Transmembrane</keyword>
<evidence type="ECO:0000256" key="7">
    <source>
        <dbReference type="ARBA" id="ARBA00023065"/>
    </source>
</evidence>
<dbReference type="Proteomes" id="UP000295443">
    <property type="component" value="Unassembled WGS sequence"/>
</dbReference>
<feature type="domain" description="Cation efflux protein transmembrane" evidence="11">
    <location>
        <begin position="33"/>
        <end position="220"/>
    </location>
</feature>
<gene>
    <name evidence="13" type="ORF">EZJ19_02595</name>
</gene>
<dbReference type="AlphaFoldDB" id="A0A4R1BLF2"/>